<feature type="region of interest" description="Disordered" evidence="1">
    <location>
        <begin position="1"/>
        <end position="37"/>
    </location>
</feature>
<feature type="compositionally biased region" description="Basic and acidic residues" evidence="1">
    <location>
        <begin position="2128"/>
        <end position="2137"/>
    </location>
</feature>
<feature type="compositionally biased region" description="Low complexity" evidence="1">
    <location>
        <begin position="2160"/>
        <end position="2170"/>
    </location>
</feature>
<protein>
    <submittedName>
        <fullName evidence="3">Uncharacterized protein C24H6.11c</fullName>
    </submittedName>
</protein>
<evidence type="ECO:0000256" key="1">
    <source>
        <dbReference type="SAM" id="MobiDB-lite"/>
    </source>
</evidence>
<evidence type="ECO:0000313" key="3">
    <source>
        <dbReference type="EMBL" id="OLP80405.1"/>
    </source>
</evidence>
<feature type="transmembrane region" description="Helical" evidence="2">
    <location>
        <begin position="62"/>
        <end position="80"/>
    </location>
</feature>
<feature type="compositionally biased region" description="Pro residues" evidence="1">
    <location>
        <begin position="2090"/>
        <end position="2100"/>
    </location>
</feature>
<dbReference type="Proteomes" id="UP000186817">
    <property type="component" value="Unassembled WGS sequence"/>
</dbReference>
<feature type="region of interest" description="Disordered" evidence="1">
    <location>
        <begin position="947"/>
        <end position="966"/>
    </location>
</feature>
<feature type="region of interest" description="Disordered" evidence="1">
    <location>
        <begin position="1050"/>
        <end position="1078"/>
    </location>
</feature>
<feature type="region of interest" description="Disordered" evidence="1">
    <location>
        <begin position="2239"/>
        <end position="2272"/>
    </location>
</feature>
<feature type="compositionally biased region" description="Acidic residues" evidence="1">
    <location>
        <begin position="2246"/>
        <end position="2255"/>
    </location>
</feature>
<accession>A0A1Q9CBV0</accession>
<feature type="region of interest" description="Disordered" evidence="1">
    <location>
        <begin position="884"/>
        <end position="938"/>
    </location>
</feature>
<comment type="caution">
    <text evidence="3">The sequence shown here is derived from an EMBL/GenBank/DDBJ whole genome shotgun (WGS) entry which is preliminary data.</text>
</comment>
<feature type="compositionally biased region" description="Basic and acidic residues" evidence="1">
    <location>
        <begin position="884"/>
        <end position="909"/>
    </location>
</feature>
<feature type="compositionally biased region" description="Low complexity" evidence="1">
    <location>
        <begin position="517"/>
        <end position="529"/>
    </location>
</feature>
<feature type="transmembrane region" description="Helical" evidence="2">
    <location>
        <begin position="265"/>
        <end position="284"/>
    </location>
</feature>
<sequence>MTGALPSDALLHTPVGQRLPPMDRQETTGERYRKRQQQRSIMAVMDPYNPPASKKRADGGKCPLIIPSADISVTMFYQMIVMDIVKAAAEDGTLSPEAVAATAMLALPVNTILMSLVFFLVGEQKATVVVSYLPYPVVAGFLGSIGLAIFVGAFAVLEDWDLCLFLLLMLTTSDARRNSCKLEETVHEKWILPTIVKVLAVAPTLTTMVVFWLCVAFSGLSLEEIRQDGWLFPAASFEPFWSIWNNIHHKWCCSLAAQHLLPPKLATFLGLGFVLILSLTLRIAGIEVKWTGIASGIAGCCGTVCDWVALSWPDDLQRRSWKYDAAGCSRSLSNRFLLSGILMNLGLVMLQVGVLGLLVIYAQACELYTGRQFDLLSPQNLSSRFHLLDPPTVAAVAIMRCYQDISSMPHLTACGAVGSGASCPCEMAGETLDDFLAEQEDPGEPSLRSLRLPPGLQLPAATGEGSLRPGETFDEPPPRQDAPMPRWRCFACESEEFGRDALGWFCIRCQSRDYYNSSTPTRRTTSTGTWVYVPRPEQDPRDPGGGDSSSTSSRWSWKPPSTFAEASPTSPWRPSTPEFDEGRGYRETAESEVLTNDATIDPDTLLPVKPSRRQRRAAAAAAGRGKQGGLRAGAGRDDHGPDRLAVPEDGSGRPRRHELDADQSTWRGKLLKDIGRAVGKKGDDEDWSASKGPKPGVRYRGGTAPSPPLWNYPKEDIRAFDRYERKVRVWERQVKSFMPPREAAMALYVSLRGEAEEELEYMEVSQIDCDAGVDNILASLRRPLQTRAIYMKRKFLHDYEYLGRHNNETIRAFCNRYQRTEKSLLAAGIDVSGMYDAEARGSRLLDRLRLTAEQQRLILVATGQSLSFDAVKDAAQMQFPEHRPTPATVHHREFDNHGGKGPDHSRDSSGKPSHKGGGGKDYRQPRPSKGGGKYQAKPFRTYVAEEAQDLDDDDPGDDLPEIPEGDEFDENLAEDEEEMIPDAGPDGDDNLESVMQEVAECLTVTARRLQGVTLGRKFSNGGKGKSIEQRKRTSHCAFCGENGHWQGDAECPMSGKGGRSSSALQNSGGKPDSKKGAAPKKVLAVFHPSGIETQTSMQDPGPEETQEFGSYFTTFMTMFAGPLREVFLSKPGDFAGYAVLDTACQRSLCSSKWLEQHRQLLRQLKLDARTQPEHEGFQFGTGPVKTSSLHAYFPVCLDGNGNTCSLFGASVMEDDSDIPFLLSLGMIANKLKAVLDFPRNKAYLGTFDVEVPLVKINGHVCISLHHFPPEHFKKWQALSSVLDQGDPDPEFVKLPGTTATHAGPVAAPFVVAGMAADAASDPHSRDAPAEVHVSDGAVGTAQEVLAVAPGPSTPKVDRRAHREPEQSLRTSTSHACEVRQQVRELPEVHAVRNKVEMGARSVGRTALLTIATAVASLGSLWSAANLGDQAGAEGDLFDKQFFGRGELDFTEAEVRSMDLHKGAPSKTAPATMSEEDMQLSEDRYQRGVAARRALVLAEEEEEVEKALSDYAWAEIKYHDALPVYKDIHKHPKIDLCEVFAGEARLTNEANYYGIAALEPFGTKFGHDLRQPQQQEALEQVIRNLKPLVLYVNWPRPEDEDFDSLCAFGAWACIEQEKAGRFFVGPASCDSKLWRHQALQDVMHYKNVTKTTCHPGAYGQEDADGFPSAAECRWITNSPVLAEKLSRRLNEEQLHYKSAGIQTLARRRNPSRFQIKPHDVYAARPLNDPVAWGQILDELEARFANTHKKPFTLNATDPLQTALKNLVPWKLEKVQAAWTPESRRFPQDVPFTHRGAALRLNSGEFVLESEDMAQITYPKQRYVRPVRVALFFFGFPKEDPQATDKTAEDETPEPASTRPLHGFQTELWFEDAPKIVDKQLQYTLARLRVSMGHAPKAELIRMLAASGNLSRKVLLGLDCLRCGSCIRLQKPKPPPTSSVAPAFTGFFGEVLQADLVYIRLITGTAVPVLGMCCEATNYHCGKALSSRAPTEVLQVLMEIWYRPLGSRLELYVPQAAECPFDLEDLADTRVTYRNEASEQLPQDQWRDPLCHLDYDDPDKRTRFTSATYTKEQDQAMESAAYTSPGFSPGVPETPPVSPAPGTPDWTALPPQQPVPVPVPEVLGEQTSEQEPHVQHNEPDTTATAGTDPGNNDLEPAALRDGGAVSSAAGSGNLSPDNEALPLLPQKRPAAVLVSSFPLNFDLYDNGEFTLKDGSDHNDTPFRRTYYYQCYLNSTHRKNEMKAAGVDEQQDQEDASTDDEKLNQSNQRTHSRKELKQLDREIPWRQIVELPRAQYEEYLEATRLECDTWMSWGGIQPVSKKEAKRILDDPKLFKRVMKARAAYRDKAKGVGPLRAKCRVVIIGCADPDIFSISRDSPTPTRLSEGLLMTIATAGANRELGFTRDRWYLWASDAKSAFLQGTQDTSERAGPLYMLPPKDPLMEETNSFPADLYVITGNCYGLPNAPRVWYLRVHAKMTEGGFTRHGFDRCLYYFFSESKELLAVVIIHVDDFLATYSEKFPVEVLEKMFVWGSITKVTPQQSATYRGKEITMVENNGRYKYRVTQKVFTDSMDSGKIPRGRSQQPERLDTAEWGEFRSVSGSLQWLAGQTRPELGPLVSLSNQGQETTYKDLQRLYAAADYAKETSNHGLVYQDVPLNKYSVFVTYTDSSFANAGVKSQYGVCVFLSAPSVADRVEKASLVDWKSARSARVCRSTLAAEASAADEGSDRATFANLCLSELFTGEPAFKVHPQFLNLQVTDAKSLYDTVIAENPSVSDKRSLVNIRSVQQSVKPQDFRWVPTSLMLADALTKLDWKLCCQFSELLQDVTLQLTEQGNVSAYALLAKLDKVLQNEGICAYYSLSPSSLEADMSCGLKSFGVVCSGSHSSFMKALQCCEDLVLESVLQVEWQRQISNPIDITDSDDNLQRAQMEKIRHFLGLTPDRPGAAAVPGGEFRLRDAEKFTTSQTTLGKPGADHAATGVCEATVNIAVPGSSKVASEPSIANCLSACSLLQLLSALQLYEGGGWRGGHFDKHTAQVCLNMLGQDSKATPVSLFPHILSQPDRQSELAHGSTQAEDDPNTKARYNRRMGTEVVALPN</sequence>
<dbReference type="PANTHER" id="PTHR43310:SF2">
    <property type="entry name" value="SLC26A_SULP TRANSPORTER DOMAIN-CONTAINING PROTEIN"/>
    <property type="match status" value="1"/>
</dbReference>
<feature type="compositionally biased region" description="Basic and acidic residues" evidence="1">
    <location>
        <begin position="1355"/>
        <end position="1366"/>
    </location>
</feature>
<feature type="transmembrane region" description="Helical" evidence="2">
    <location>
        <begin position="133"/>
        <end position="157"/>
    </location>
</feature>
<feature type="region of interest" description="Disordered" evidence="1">
    <location>
        <begin position="2066"/>
        <end position="2180"/>
    </location>
</feature>
<dbReference type="OrthoDB" id="428549at2759"/>
<evidence type="ECO:0000256" key="2">
    <source>
        <dbReference type="SAM" id="Phobius"/>
    </source>
</evidence>
<feature type="region of interest" description="Disordered" evidence="1">
    <location>
        <begin position="3060"/>
        <end position="3087"/>
    </location>
</feature>
<keyword evidence="2" id="KW-0812">Transmembrane</keyword>
<reference evidence="3 4" key="1">
    <citation type="submission" date="2016-02" db="EMBL/GenBank/DDBJ databases">
        <title>Genome analysis of coral dinoflagellate symbionts highlights evolutionary adaptations to a symbiotic lifestyle.</title>
        <authorList>
            <person name="Aranda M."/>
            <person name="Li Y."/>
            <person name="Liew Y.J."/>
            <person name="Baumgarten S."/>
            <person name="Simakov O."/>
            <person name="Wilson M."/>
            <person name="Piel J."/>
            <person name="Ashoor H."/>
            <person name="Bougouffa S."/>
            <person name="Bajic V.B."/>
            <person name="Ryu T."/>
            <person name="Ravasi T."/>
            <person name="Bayer T."/>
            <person name="Micklem G."/>
            <person name="Kim H."/>
            <person name="Bhak J."/>
            <person name="Lajeunesse T.C."/>
            <person name="Voolstra C.R."/>
        </authorList>
    </citation>
    <scope>NUCLEOTIDE SEQUENCE [LARGE SCALE GENOMIC DNA]</scope>
    <source>
        <strain evidence="3 4">CCMP2467</strain>
    </source>
</reference>
<keyword evidence="2" id="KW-0472">Membrane</keyword>
<feature type="transmembrane region" description="Helical" evidence="2">
    <location>
        <begin position="290"/>
        <end position="312"/>
    </location>
</feature>
<feature type="compositionally biased region" description="Basic and acidic residues" evidence="1">
    <location>
        <begin position="580"/>
        <end position="589"/>
    </location>
</feature>
<gene>
    <name evidence="3" type="ORF">AK812_SmicGene39181</name>
</gene>
<organism evidence="3 4">
    <name type="scientific">Symbiodinium microadriaticum</name>
    <name type="common">Dinoflagellate</name>
    <name type="synonym">Zooxanthella microadriatica</name>
    <dbReference type="NCBI Taxonomy" id="2951"/>
    <lineage>
        <taxon>Eukaryota</taxon>
        <taxon>Sar</taxon>
        <taxon>Alveolata</taxon>
        <taxon>Dinophyceae</taxon>
        <taxon>Suessiales</taxon>
        <taxon>Symbiodiniaceae</taxon>
        <taxon>Symbiodinium</taxon>
    </lineage>
</organism>
<feature type="region of interest" description="Disordered" evidence="1">
    <location>
        <begin position="438"/>
        <end position="482"/>
    </location>
</feature>
<feature type="compositionally biased region" description="Basic and acidic residues" evidence="1">
    <location>
        <begin position="670"/>
        <end position="683"/>
    </location>
</feature>
<feature type="transmembrane region" description="Helical" evidence="2">
    <location>
        <begin position="100"/>
        <end position="121"/>
    </location>
</feature>
<dbReference type="PANTHER" id="PTHR43310">
    <property type="entry name" value="SULFATE TRANSPORTER YBAR-RELATED"/>
    <property type="match status" value="1"/>
</dbReference>
<name>A0A1Q9CBV0_SYMMI</name>
<feature type="compositionally biased region" description="Low complexity" evidence="1">
    <location>
        <begin position="444"/>
        <end position="459"/>
    </location>
</feature>
<feature type="transmembrane region" description="Helical" evidence="2">
    <location>
        <begin position="198"/>
        <end position="222"/>
    </location>
</feature>
<feature type="compositionally biased region" description="Low complexity" evidence="1">
    <location>
        <begin position="548"/>
        <end position="562"/>
    </location>
</feature>
<feature type="compositionally biased region" description="Polar residues" evidence="1">
    <location>
        <begin position="1059"/>
        <end position="1068"/>
    </location>
</feature>
<feature type="region of interest" description="Disordered" evidence="1">
    <location>
        <begin position="1348"/>
        <end position="1374"/>
    </location>
</feature>
<feature type="compositionally biased region" description="Basic and acidic residues" evidence="1">
    <location>
        <begin position="634"/>
        <end position="660"/>
    </location>
</feature>
<dbReference type="InterPro" id="IPR052706">
    <property type="entry name" value="Membrane-Transporter-like"/>
</dbReference>
<proteinExistence type="predicted"/>
<feature type="transmembrane region" description="Helical" evidence="2">
    <location>
        <begin position="336"/>
        <end position="362"/>
    </location>
</feature>
<keyword evidence="4" id="KW-1185">Reference proteome</keyword>
<keyword evidence="2" id="KW-1133">Transmembrane helix</keyword>
<feature type="region of interest" description="Disordered" evidence="1">
    <location>
        <begin position="516"/>
        <end position="702"/>
    </location>
</feature>
<dbReference type="EMBL" id="LSRX01001382">
    <property type="protein sequence ID" value="OLP80405.1"/>
    <property type="molecule type" value="Genomic_DNA"/>
</dbReference>
<evidence type="ECO:0000313" key="4">
    <source>
        <dbReference type="Proteomes" id="UP000186817"/>
    </source>
</evidence>
<feature type="compositionally biased region" description="Basic and acidic residues" evidence="1">
    <location>
        <begin position="21"/>
        <end position="31"/>
    </location>
</feature>